<evidence type="ECO:0000313" key="4">
    <source>
        <dbReference type="Proteomes" id="UP000261540"/>
    </source>
</evidence>
<feature type="domain" description="PiggyBac transposable element-derived protein" evidence="2">
    <location>
        <begin position="382"/>
        <end position="431"/>
    </location>
</feature>
<evidence type="ECO:0000259" key="2">
    <source>
        <dbReference type="Pfam" id="PF13843"/>
    </source>
</evidence>
<dbReference type="OrthoDB" id="10030973at2759"/>
<dbReference type="AlphaFoldDB" id="A0A3B3R8G9"/>
<dbReference type="STRING" id="1676925.ENSPKIP00000014544"/>
<feature type="region of interest" description="Disordered" evidence="1">
    <location>
        <begin position="18"/>
        <end position="59"/>
    </location>
</feature>
<dbReference type="Ensembl" id="ENSPKIT00000038988.1">
    <property type="protein sequence ID" value="ENSPKIP00000014544.1"/>
    <property type="gene ID" value="ENSPKIG00000001581.1"/>
</dbReference>
<feature type="compositionally biased region" description="Acidic residues" evidence="1">
    <location>
        <begin position="27"/>
        <end position="53"/>
    </location>
</feature>
<dbReference type="GeneTree" id="ENSGT00510000049866"/>
<dbReference type="InterPro" id="IPR029526">
    <property type="entry name" value="PGBD"/>
</dbReference>
<evidence type="ECO:0000256" key="1">
    <source>
        <dbReference type="SAM" id="MobiDB-lite"/>
    </source>
</evidence>
<dbReference type="KEGG" id="pki:111843367"/>
<sequence>MAKFTALQAMDHILAEGEVTEWHSDSDEVESEEEDIVECQSEDTDTESEEEITSEAVSPPAEVLQSKNGSISWRLVPPDETRRGAGRAVAENIIKMTPGVTRFAITRISDIKTSFEQFLPSSLKKIILDMTNLEGQKVYGDTWIDFDEGFLDAYIGILLLAGVYRSSNEATASLWDTATGRNIFRATMSLKTFHMISRVLRFDNRDMRAGRDKLAPIRDVWERWVQRLPLMFNPGPEVTIDERLVPFWGRCPFWQYMPNKPAKYGIKIWAACDARTSYAWNMQIYTGKPESGIPERNQGRRVVLDLTTGLRGHNITCDNFFTSFDLGQELMRRKLTMVGTIKKNKPELPVEIVNLKNRAPLSSKSAFTDTTTIVSYCPKKNPIIILDYNKNKGGVDSLDKLTATYTCQHMTRRWPVVLFYNILDVSAYNAFVLWTQIHHGWNASKNQRRRMFLKELGDSLIKGHIEKRERVPQDPAAAAVVRQLQTSASTPSTSAGRRRASTPASSSASPATASPAAVTDPERPVDSKRKRCQVCPSSKDRKTNAMCVKCQKYICKEHTKNVTYCPTCT</sequence>
<organism evidence="3 4">
    <name type="scientific">Paramormyrops kingsleyae</name>
    <dbReference type="NCBI Taxonomy" id="1676925"/>
    <lineage>
        <taxon>Eukaryota</taxon>
        <taxon>Metazoa</taxon>
        <taxon>Chordata</taxon>
        <taxon>Craniata</taxon>
        <taxon>Vertebrata</taxon>
        <taxon>Euteleostomi</taxon>
        <taxon>Actinopterygii</taxon>
        <taxon>Neopterygii</taxon>
        <taxon>Teleostei</taxon>
        <taxon>Osteoglossocephala</taxon>
        <taxon>Osteoglossomorpha</taxon>
        <taxon>Osteoglossiformes</taxon>
        <taxon>Mormyridae</taxon>
        <taxon>Paramormyrops</taxon>
    </lineage>
</organism>
<feature type="region of interest" description="Disordered" evidence="1">
    <location>
        <begin position="466"/>
        <end position="535"/>
    </location>
</feature>
<accession>A0A3B3R8G9</accession>
<feature type="compositionally biased region" description="Low complexity" evidence="1">
    <location>
        <begin position="486"/>
        <end position="517"/>
    </location>
</feature>
<proteinExistence type="predicted"/>
<name>A0A3B3R8G9_9TELE</name>
<evidence type="ECO:0000313" key="3">
    <source>
        <dbReference type="Ensembl" id="ENSPKIP00000014544.1"/>
    </source>
</evidence>
<dbReference type="Pfam" id="PF13843">
    <property type="entry name" value="DDE_Tnp_1_7"/>
    <property type="match status" value="2"/>
</dbReference>
<feature type="domain" description="PiggyBac transposable element-derived protein" evidence="2">
    <location>
        <begin position="114"/>
        <end position="380"/>
    </location>
</feature>
<reference evidence="3" key="1">
    <citation type="submission" date="2025-08" db="UniProtKB">
        <authorList>
            <consortium name="Ensembl"/>
        </authorList>
    </citation>
    <scope>IDENTIFICATION</scope>
</reference>
<protein>
    <submittedName>
        <fullName evidence="3">PiggyBac transposable element-derived protein 4-like</fullName>
    </submittedName>
</protein>
<dbReference type="PANTHER" id="PTHR46599">
    <property type="entry name" value="PIGGYBAC TRANSPOSABLE ELEMENT-DERIVED PROTEIN 4"/>
    <property type="match status" value="1"/>
</dbReference>
<dbReference type="PANTHER" id="PTHR46599:SF6">
    <property type="entry name" value="DUAL SPECIFICITY PHOSPHATASE 26"/>
    <property type="match status" value="1"/>
</dbReference>
<dbReference type="Proteomes" id="UP000261540">
    <property type="component" value="Unplaced"/>
</dbReference>
<keyword evidence="4" id="KW-1185">Reference proteome</keyword>
<reference evidence="3" key="2">
    <citation type="submission" date="2025-09" db="UniProtKB">
        <authorList>
            <consortium name="Ensembl"/>
        </authorList>
    </citation>
    <scope>IDENTIFICATION</scope>
</reference>